<evidence type="ECO:0000259" key="1">
    <source>
        <dbReference type="PROSITE" id="PS50104"/>
    </source>
</evidence>
<dbReference type="PANTHER" id="PTHR46270:SF2">
    <property type="entry name" value="TIR DOMAIN-CONTAINING PROTEIN"/>
    <property type="match status" value="1"/>
</dbReference>
<gene>
    <name evidence="2" type="ORF">BJG266_LOCUS42286</name>
    <name evidence="3" type="ORF">QVE165_LOCUS59149</name>
</gene>
<sequence>MSGEWSSVHYETATNDFVNDLKSLSLFQKSNEYADTIERLLIYLKQATPYGLLKNKPFAFAIIDNLHRIISIFDKKLLDENENSQLTNLFLNSISDLYQDVNLYELFLAIKDVTRIEIIFHNYLPLLKQNYFTNDDTYDSLITCILPIIGCSSAFVLINENNLPSNLLSYLLVFAKNNWHNKQRQNVIISILMLIKILCKKPMLVAMIIRSEWPNACIQWLEVSGPRPSIKTDCLLAHILLKLARHAVAVEYLNQLNCIQALNASKEQMKKDYTEEEYATIDFIQSIIYALLVEADEIKRNFVFADKLMCNILKQLVSYTIQASKNELFIHKGCHISEFLCVLCKLFVNDDIVNKCLNESSQLFDCLTQLLIQFTMTNNDLTRCQQALNDEALVSLANLLWSISFHESYHEKFRSNKALMNTISNLATSSLLYTNTHNRSCPRDICSLKKATEGILWNLKSLYITQQKHISEEKPMIMISYSHSDSIFCKEVVEHLSQYITVWVDYKQVTQNNAHSDDLWEEIAGAMEMASIIILIVSKEYYDSKSCRQELSYATDTLKKRIVPIYAPEQQFKASGWLGIRIAGQKYVHFGRKNFTEAFNELLSLVTVDQKSIAIPASTSSPSKPIVAKTSKIDTSLKSWTSKDIRKWFEDNHIHKDLITLFADQFYTGTALIVYAHHLKRFYRNEYSEISTNYSRTFHGKRLQTIDFITFADAFWRLREEHDPQSKIDDTCEKYTTNQLSCPMKVLKEGTAWLCQRTAATVMKEKIILNLSISSRVTGRNNHFMHYDRLKQTPNSRQDNLAEQVSNTTQYKTVQQTQEPKIKSEPTDYIQKARYDCNPH</sequence>
<dbReference type="PANTHER" id="PTHR46270">
    <property type="entry name" value="ARMADILLO-TYPE FOLD-RELATED"/>
    <property type="match status" value="1"/>
</dbReference>
<dbReference type="Pfam" id="PF13676">
    <property type="entry name" value="TIR_2"/>
    <property type="match status" value="1"/>
</dbReference>
<dbReference type="EMBL" id="CAJNOI010002630">
    <property type="protein sequence ID" value="CAF1485076.1"/>
    <property type="molecule type" value="Genomic_DNA"/>
</dbReference>
<evidence type="ECO:0000313" key="3">
    <source>
        <dbReference type="EMBL" id="CAF1639664.1"/>
    </source>
</evidence>
<evidence type="ECO:0000313" key="2">
    <source>
        <dbReference type="EMBL" id="CAF1485076.1"/>
    </source>
</evidence>
<protein>
    <recommendedName>
        <fullName evidence="1">TIR domain-containing protein</fullName>
    </recommendedName>
</protein>
<name>A0A816DXZ2_9BILA</name>
<organism evidence="3 4">
    <name type="scientific">Adineta steineri</name>
    <dbReference type="NCBI Taxonomy" id="433720"/>
    <lineage>
        <taxon>Eukaryota</taxon>
        <taxon>Metazoa</taxon>
        <taxon>Spiralia</taxon>
        <taxon>Gnathifera</taxon>
        <taxon>Rotifera</taxon>
        <taxon>Eurotatoria</taxon>
        <taxon>Bdelloidea</taxon>
        <taxon>Adinetida</taxon>
        <taxon>Adinetidae</taxon>
        <taxon>Adineta</taxon>
    </lineage>
</organism>
<keyword evidence="4" id="KW-1185">Reference proteome</keyword>
<dbReference type="InterPro" id="IPR000157">
    <property type="entry name" value="TIR_dom"/>
</dbReference>
<dbReference type="OrthoDB" id="9984478at2759"/>
<evidence type="ECO:0000313" key="4">
    <source>
        <dbReference type="Proteomes" id="UP000663832"/>
    </source>
</evidence>
<comment type="caution">
    <text evidence="3">The sequence shown here is derived from an EMBL/GenBank/DDBJ whole genome shotgun (WGS) entry which is preliminary data.</text>
</comment>
<dbReference type="Proteomes" id="UP000663877">
    <property type="component" value="Unassembled WGS sequence"/>
</dbReference>
<dbReference type="Proteomes" id="UP000663832">
    <property type="component" value="Unassembled WGS sequence"/>
</dbReference>
<dbReference type="AlphaFoldDB" id="A0A816DXZ2"/>
<accession>A0A816DXZ2</accession>
<proteinExistence type="predicted"/>
<dbReference type="EMBL" id="CAJNOM010002949">
    <property type="protein sequence ID" value="CAF1639664.1"/>
    <property type="molecule type" value="Genomic_DNA"/>
</dbReference>
<dbReference type="PROSITE" id="PS50104">
    <property type="entry name" value="TIR"/>
    <property type="match status" value="1"/>
</dbReference>
<dbReference type="SUPFAM" id="SSF52200">
    <property type="entry name" value="Toll/Interleukin receptor TIR domain"/>
    <property type="match status" value="1"/>
</dbReference>
<reference evidence="3" key="1">
    <citation type="submission" date="2021-02" db="EMBL/GenBank/DDBJ databases">
        <authorList>
            <person name="Nowell W R."/>
        </authorList>
    </citation>
    <scope>NUCLEOTIDE SEQUENCE</scope>
</reference>
<dbReference type="GO" id="GO:0007165">
    <property type="term" value="P:signal transduction"/>
    <property type="evidence" value="ECO:0007669"/>
    <property type="project" value="InterPro"/>
</dbReference>
<feature type="domain" description="TIR" evidence="1">
    <location>
        <begin position="473"/>
        <end position="599"/>
    </location>
</feature>
<dbReference type="Gene3D" id="3.40.50.10140">
    <property type="entry name" value="Toll/interleukin-1 receptor homology (TIR) domain"/>
    <property type="match status" value="1"/>
</dbReference>
<dbReference type="InterPro" id="IPR035897">
    <property type="entry name" value="Toll_tir_struct_dom_sf"/>
</dbReference>